<dbReference type="PANTHER" id="PTHR12649">
    <property type="entry name" value="PEPTIDYL-TRNA HYDROLASE 2"/>
    <property type="match status" value="1"/>
</dbReference>
<comment type="caution">
    <text evidence="5">The sequence shown here is derived from an EMBL/GenBank/DDBJ whole genome shotgun (WGS) entry which is preliminary data.</text>
</comment>
<evidence type="ECO:0000313" key="6">
    <source>
        <dbReference type="Proteomes" id="UP001367676"/>
    </source>
</evidence>
<evidence type="ECO:0000256" key="1">
    <source>
        <dbReference type="ARBA" id="ARBA00013260"/>
    </source>
</evidence>
<dbReference type="GO" id="GO:0005829">
    <property type="term" value="C:cytosol"/>
    <property type="evidence" value="ECO:0007669"/>
    <property type="project" value="TreeGrafter"/>
</dbReference>
<comment type="similarity">
    <text evidence="3">Belongs to the PTH2 family.</text>
</comment>
<dbReference type="InterPro" id="IPR002833">
    <property type="entry name" value="PTH2"/>
</dbReference>
<evidence type="ECO:0000256" key="3">
    <source>
        <dbReference type="ARBA" id="ARBA00038050"/>
    </source>
</evidence>
<dbReference type="CDD" id="cd02430">
    <property type="entry name" value="PTH2"/>
    <property type="match status" value="1"/>
</dbReference>
<evidence type="ECO:0000256" key="2">
    <source>
        <dbReference type="ARBA" id="ARBA00022801"/>
    </source>
</evidence>
<dbReference type="NCBIfam" id="NF003314">
    <property type="entry name" value="PRK04322.1"/>
    <property type="match status" value="1"/>
</dbReference>
<organism evidence="5 6">
    <name type="scientific">Parthenolecanium corni</name>
    <dbReference type="NCBI Taxonomy" id="536013"/>
    <lineage>
        <taxon>Eukaryota</taxon>
        <taxon>Metazoa</taxon>
        <taxon>Ecdysozoa</taxon>
        <taxon>Arthropoda</taxon>
        <taxon>Hexapoda</taxon>
        <taxon>Insecta</taxon>
        <taxon>Pterygota</taxon>
        <taxon>Neoptera</taxon>
        <taxon>Paraneoptera</taxon>
        <taxon>Hemiptera</taxon>
        <taxon>Sternorrhyncha</taxon>
        <taxon>Coccoidea</taxon>
        <taxon>Coccidae</taxon>
        <taxon>Parthenolecanium</taxon>
    </lineage>
</organism>
<evidence type="ECO:0000256" key="4">
    <source>
        <dbReference type="ARBA" id="ARBA00048707"/>
    </source>
</evidence>
<proteinExistence type="inferred from homology"/>
<dbReference type="EC" id="3.1.1.29" evidence="1"/>
<reference evidence="5 6" key="1">
    <citation type="submission" date="2024-03" db="EMBL/GenBank/DDBJ databases">
        <title>Adaptation during the transition from Ophiocordyceps entomopathogen to insect associate is accompanied by gene loss and intensified selection.</title>
        <authorList>
            <person name="Ward C.M."/>
            <person name="Onetto C.A."/>
            <person name="Borneman A.R."/>
        </authorList>
    </citation>
    <scope>NUCLEOTIDE SEQUENCE [LARGE SCALE GENOMIC DNA]</scope>
    <source>
        <strain evidence="5">AWRI1</strain>
        <tissue evidence="5">Single Adult Female</tissue>
    </source>
</reference>
<dbReference type="PANTHER" id="PTHR12649:SF11">
    <property type="entry name" value="PEPTIDYL-TRNA HYDROLASE 2, MITOCHONDRIAL"/>
    <property type="match status" value="1"/>
</dbReference>
<dbReference type="Gene3D" id="3.40.1490.10">
    <property type="entry name" value="Bit1"/>
    <property type="match status" value="1"/>
</dbReference>
<keyword evidence="2" id="KW-0378">Hydrolase</keyword>
<dbReference type="GO" id="GO:0004045">
    <property type="term" value="F:peptidyl-tRNA hydrolase activity"/>
    <property type="evidence" value="ECO:0007669"/>
    <property type="project" value="UniProtKB-EC"/>
</dbReference>
<dbReference type="Pfam" id="PF01981">
    <property type="entry name" value="PTH2"/>
    <property type="match status" value="1"/>
</dbReference>
<dbReference type="AlphaFoldDB" id="A0AAN9TPR1"/>
<keyword evidence="6" id="KW-1185">Reference proteome</keyword>
<dbReference type="Proteomes" id="UP001367676">
    <property type="component" value="Unassembled WGS sequence"/>
</dbReference>
<dbReference type="EMBL" id="JBBCAQ010000035">
    <property type="protein sequence ID" value="KAK7578158.1"/>
    <property type="molecule type" value="Genomic_DNA"/>
</dbReference>
<protein>
    <recommendedName>
        <fullName evidence="1">peptidyl-tRNA hydrolase</fullName>
        <ecNumber evidence="1">3.1.1.29</ecNumber>
    </recommendedName>
</protein>
<comment type="catalytic activity">
    <reaction evidence="4">
        <text>an N-acyl-L-alpha-aminoacyl-tRNA + H2O = an N-acyl-L-amino acid + a tRNA + H(+)</text>
        <dbReference type="Rhea" id="RHEA:54448"/>
        <dbReference type="Rhea" id="RHEA-COMP:10123"/>
        <dbReference type="Rhea" id="RHEA-COMP:13883"/>
        <dbReference type="ChEBI" id="CHEBI:15377"/>
        <dbReference type="ChEBI" id="CHEBI:15378"/>
        <dbReference type="ChEBI" id="CHEBI:59874"/>
        <dbReference type="ChEBI" id="CHEBI:78442"/>
        <dbReference type="ChEBI" id="CHEBI:138191"/>
        <dbReference type="EC" id="3.1.1.29"/>
    </reaction>
</comment>
<gene>
    <name evidence="5" type="ORF">V9T40_010363</name>
</gene>
<accession>A0AAN9TPR1</accession>
<dbReference type="InterPro" id="IPR023476">
    <property type="entry name" value="Pep_tRNA_hydro_II_dom_sf"/>
</dbReference>
<evidence type="ECO:0000313" key="5">
    <source>
        <dbReference type="EMBL" id="KAK7578158.1"/>
    </source>
</evidence>
<dbReference type="SUPFAM" id="SSF102462">
    <property type="entry name" value="Peptidyl-tRNA hydrolase II"/>
    <property type="match status" value="1"/>
</dbReference>
<dbReference type="NCBIfam" id="TIGR00283">
    <property type="entry name" value="arch_pth2"/>
    <property type="match status" value="1"/>
</dbReference>
<name>A0AAN9TPR1_9HEMI</name>
<sequence>MEYVLTGCASFSLGSALTWMLRHKIYRLQVASRTLHDESKMVIVARTDLPLTAGKLASQCAHAAVSCYSLLKKQDPEFAESWEAHGQPKIVVRCNSESGLMKLANEAHGAKIIAAIIQDAGRTQIRAGTKTVLGIGPARKEDIDKITGHLKLL</sequence>
<dbReference type="FunFam" id="3.40.1490.10:FF:000001">
    <property type="entry name" value="Peptidyl-tRNA hydrolase 2"/>
    <property type="match status" value="1"/>
</dbReference>